<dbReference type="GO" id="GO:0008311">
    <property type="term" value="F:double-stranded DNA 3'-5' DNA exonuclease activity"/>
    <property type="evidence" value="ECO:0007669"/>
    <property type="project" value="TreeGrafter"/>
</dbReference>
<dbReference type="GO" id="GO:0003677">
    <property type="term" value="F:DNA binding"/>
    <property type="evidence" value="ECO:0007669"/>
    <property type="project" value="InterPro"/>
</dbReference>
<dbReference type="InterPro" id="IPR020847">
    <property type="entry name" value="AP_endonuclease_F1_BS"/>
</dbReference>
<proteinExistence type="inferred from homology"/>
<feature type="binding site" evidence="7">
    <location>
        <position position="47"/>
    </location>
    <ligand>
        <name>Mg(2+)</name>
        <dbReference type="ChEBI" id="CHEBI:18420"/>
        <label>1</label>
    </ligand>
</feature>
<evidence type="ECO:0000259" key="9">
    <source>
        <dbReference type="Pfam" id="PF03372"/>
    </source>
</evidence>
<dbReference type="SUPFAM" id="SSF56219">
    <property type="entry name" value="DNase I-like"/>
    <property type="match status" value="1"/>
</dbReference>
<dbReference type="InterPro" id="IPR020848">
    <property type="entry name" value="AP_endonuclease_F1_CS"/>
</dbReference>
<evidence type="ECO:0000256" key="8">
    <source>
        <dbReference type="PIRSR" id="PIRSR604808-3"/>
    </source>
</evidence>
<evidence type="ECO:0000256" key="5">
    <source>
        <dbReference type="ARBA" id="ARBA00022842"/>
    </source>
</evidence>
<comment type="caution">
    <text evidence="10">The sequence shown here is derived from an EMBL/GenBank/DDBJ whole genome shotgun (WGS) entry which is preliminary data.</text>
</comment>
<dbReference type="InterPro" id="IPR036691">
    <property type="entry name" value="Endo/exonu/phosph_ase_sf"/>
</dbReference>
<dbReference type="GO" id="GO:0006284">
    <property type="term" value="P:base-excision repair"/>
    <property type="evidence" value="ECO:0007669"/>
    <property type="project" value="TreeGrafter"/>
</dbReference>
<keyword evidence="7" id="KW-0464">Manganese</keyword>
<reference evidence="10" key="1">
    <citation type="journal article" date="2012" name="Science">
        <title>Fermentation, hydrogen, and sulfur metabolism in multiple uncultivated bacterial phyla.</title>
        <authorList>
            <person name="Wrighton K.C."/>
            <person name="Thomas B.C."/>
            <person name="Sharon I."/>
            <person name="Miller C.S."/>
            <person name="Castelle C.J."/>
            <person name="VerBerkmoes N.C."/>
            <person name="Wilkins M.J."/>
            <person name="Hettich R.L."/>
            <person name="Lipton M.S."/>
            <person name="Williams K.H."/>
            <person name="Long P.E."/>
            <person name="Banfield J.F."/>
        </authorList>
    </citation>
    <scope>NUCLEOTIDE SEQUENCE [LARGE SCALE GENOMIC DNA]</scope>
</reference>
<name>K1YXF6_9BACT</name>
<feature type="active site" evidence="6">
    <location>
        <position position="121"/>
    </location>
</feature>
<accession>K1YXF6</accession>
<protein>
    <recommendedName>
        <fullName evidence="9">Endonuclease/exonuclease/phosphatase domain-containing protein</fullName>
    </recommendedName>
</protein>
<dbReference type="PROSITE" id="PS00728">
    <property type="entry name" value="AP_NUCLEASE_F1_3"/>
    <property type="match status" value="1"/>
</dbReference>
<keyword evidence="4" id="KW-0378">Hydrolase</keyword>
<sequence>MLLVSIFFIQLSMKAVSWNVNGVRSVLTKGFLEYLATENPDIIGLQEVKATEEQFPAGFDLQSMGYHIYWNAAERKGYSGTAVFSKVEPISVRYGLGMKEHDQEGRIITLEFEKYFFVTVYTPNAKSELERLEYRQLWDSLFFDYLKRLEVEKPVIVCGDLNVAHQEIDLTNPKPNRWNAGFTDEERAGFGHYLANGFIDTFRHFYPDKTGEYTWWSNFFKSRDRNIGWRIDYFLISERLVTNLKSAFIRQEIRGSDHCPVGIKIEI</sequence>
<feature type="domain" description="Endonuclease/exonuclease/phosphatase" evidence="9">
    <location>
        <begin position="16"/>
        <end position="258"/>
    </location>
</feature>
<feature type="binding site" evidence="7">
    <location>
        <position position="162"/>
    </location>
    <ligand>
        <name>Mg(2+)</name>
        <dbReference type="ChEBI" id="CHEBI:18420"/>
        <label>1</label>
    </ligand>
</feature>
<evidence type="ECO:0000256" key="4">
    <source>
        <dbReference type="ARBA" id="ARBA00022801"/>
    </source>
</evidence>
<dbReference type="CDD" id="cd09087">
    <property type="entry name" value="Ape1-like_AP-endo"/>
    <property type="match status" value="1"/>
</dbReference>
<comment type="cofactor">
    <cofactor evidence="7">
        <name>Mg(2+)</name>
        <dbReference type="ChEBI" id="CHEBI:18420"/>
    </cofactor>
    <cofactor evidence="7">
        <name>Mn(2+)</name>
        <dbReference type="ChEBI" id="CHEBI:29035"/>
    </cofactor>
    <text evidence="7">Probably binds two magnesium or manganese ions per subunit.</text>
</comment>
<dbReference type="NCBIfam" id="TIGR00195">
    <property type="entry name" value="exoDNase_III"/>
    <property type="match status" value="1"/>
</dbReference>
<organism evidence="10">
    <name type="scientific">uncultured bacterium</name>
    <name type="common">gcode 4</name>
    <dbReference type="NCBI Taxonomy" id="1234023"/>
    <lineage>
        <taxon>Bacteria</taxon>
        <taxon>environmental samples</taxon>
    </lineage>
</organism>
<keyword evidence="5 7" id="KW-0460">Magnesium</keyword>
<dbReference type="GO" id="GO:0008081">
    <property type="term" value="F:phosphoric diester hydrolase activity"/>
    <property type="evidence" value="ECO:0007669"/>
    <property type="project" value="TreeGrafter"/>
</dbReference>
<feature type="site" description="Transition state stabilizer" evidence="8">
    <location>
        <position position="162"/>
    </location>
</feature>
<dbReference type="InterPro" id="IPR005135">
    <property type="entry name" value="Endo/exonuclease/phosphatase"/>
</dbReference>
<dbReference type="Gene3D" id="3.60.10.10">
    <property type="entry name" value="Endonuclease/exonuclease/phosphatase"/>
    <property type="match status" value="1"/>
</dbReference>
<dbReference type="PROSITE" id="PS00727">
    <property type="entry name" value="AP_NUCLEASE_F1_2"/>
    <property type="match status" value="1"/>
</dbReference>
<dbReference type="GO" id="GO:0046872">
    <property type="term" value="F:metal ion binding"/>
    <property type="evidence" value="ECO:0007669"/>
    <property type="project" value="UniProtKB-KW"/>
</dbReference>
<dbReference type="NCBIfam" id="TIGR00633">
    <property type="entry name" value="xth"/>
    <property type="match status" value="1"/>
</dbReference>
<comment type="cofactor">
    <cofactor evidence="1">
        <name>Mn(2+)</name>
        <dbReference type="ChEBI" id="CHEBI:29035"/>
    </cofactor>
</comment>
<dbReference type="PROSITE" id="PS51435">
    <property type="entry name" value="AP_NUCLEASE_F1_4"/>
    <property type="match status" value="1"/>
</dbReference>
<dbReference type="InterPro" id="IPR004808">
    <property type="entry name" value="AP_endonuc_1"/>
</dbReference>
<feature type="binding site" evidence="7">
    <location>
        <position position="257"/>
    </location>
    <ligand>
        <name>Mg(2+)</name>
        <dbReference type="ChEBI" id="CHEBI:18420"/>
        <label>1</label>
    </ligand>
</feature>
<keyword evidence="3 7" id="KW-0479">Metal-binding</keyword>
<evidence type="ECO:0000256" key="3">
    <source>
        <dbReference type="ARBA" id="ARBA00022723"/>
    </source>
</evidence>
<dbReference type="AlphaFoldDB" id="K1YXF6"/>
<feature type="binding site" evidence="7">
    <location>
        <position position="19"/>
    </location>
    <ligand>
        <name>Mg(2+)</name>
        <dbReference type="ChEBI" id="CHEBI:18420"/>
        <label>1</label>
    </ligand>
</feature>
<feature type="active site" description="Proton donor/acceptor" evidence="6">
    <location>
        <position position="160"/>
    </location>
</feature>
<dbReference type="PROSITE" id="PS00726">
    <property type="entry name" value="AP_NUCLEASE_F1_1"/>
    <property type="match status" value="1"/>
</dbReference>
<feature type="active site" description="Proton acceptor" evidence="6">
    <location>
        <position position="258"/>
    </location>
</feature>
<feature type="site" description="Important for catalytic activity" evidence="8">
    <location>
        <position position="232"/>
    </location>
</feature>
<gene>
    <name evidence="10" type="ORF">ACD_78C00169G0004</name>
</gene>
<feature type="site" description="Interaction with DNA substrate" evidence="8">
    <location>
        <position position="258"/>
    </location>
</feature>
<dbReference type="PANTHER" id="PTHR22748">
    <property type="entry name" value="AP ENDONUCLEASE"/>
    <property type="match status" value="1"/>
</dbReference>
<evidence type="ECO:0000256" key="6">
    <source>
        <dbReference type="PIRSR" id="PIRSR604808-1"/>
    </source>
</evidence>
<evidence type="ECO:0000313" key="10">
    <source>
        <dbReference type="EMBL" id="EKD30059.1"/>
    </source>
</evidence>
<evidence type="ECO:0000256" key="7">
    <source>
        <dbReference type="PIRSR" id="PIRSR604808-2"/>
    </source>
</evidence>
<dbReference type="Pfam" id="PF03372">
    <property type="entry name" value="Exo_endo_phos"/>
    <property type="match status" value="1"/>
</dbReference>
<feature type="binding site" evidence="7">
    <location>
        <position position="160"/>
    </location>
    <ligand>
        <name>Mg(2+)</name>
        <dbReference type="ChEBI" id="CHEBI:18420"/>
        <label>1</label>
    </ligand>
</feature>
<evidence type="ECO:0000256" key="2">
    <source>
        <dbReference type="ARBA" id="ARBA00007092"/>
    </source>
</evidence>
<dbReference type="GO" id="GO:0003906">
    <property type="term" value="F:DNA-(apurinic or apyrimidinic site) endonuclease activity"/>
    <property type="evidence" value="ECO:0007669"/>
    <property type="project" value="TreeGrafter"/>
</dbReference>
<evidence type="ECO:0000256" key="1">
    <source>
        <dbReference type="ARBA" id="ARBA00001936"/>
    </source>
</evidence>
<dbReference type="EMBL" id="AMFJ01034169">
    <property type="protein sequence ID" value="EKD30059.1"/>
    <property type="molecule type" value="Genomic_DNA"/>
</dbReference>
<comment type="similarity">
    <text evidence="2">Belongs to the DNA repair enzymes AP/ExoA family.</text>
</comment>
<dbReference type="PANTHER" id="PTHR22748:SF6">
    <property type="entry name" value="DNA-(APURINIC OR APYRIMIDINIC SITE) ENDONUCLEASE"/>
    <property type="match status" value="1"/>
</dbReference>
<feature type="binding site" evidence="7">
    <location>
        <position position="258"/>
    </location>
    <ligand>
        <name>Mg(2+)</name>
        <dbReference type="ChEBI" id="CHEBI:18420"/>
        <label>1</label>
    </ligand>
</feature>